<sequence length="586" mass="66622">MELFFPSSSSSARKFSPHDHHAHYLAPAASSAHTLVSFSGMYHKAGGCHRSSILSRSICNRRWLAAEITALDIFSWRSSACRSFTVRHLAIARNGCVIRKAIAADTLCRDGTTAIDPQIVVNVEPSTCSTSNGFAVVGLEYGTELDPSEDDQPNNRKTSGRQRRKRVAELMNSGLRPIEVLENMGEWIPAEFWGVVDFLHAHHRTMEAVQIFYWWMKQEGYRGREEHFVRFMNMVGMAKMPDIAQQIFDEMENVGLKPTATTFTCLIHVYAENHAYEKSQDLLEKMSTLGLKPNVVTYSGLIHFYGRDGCYDEMARMFNIMRTIGCSPNAYTYRSLIRAYAHAGLIARMEKAFEEMISEGWPPDSSCINLMVQAKAVTVSLTELGNLYELFKKYRILIREPTIRAMAIAFIRASGFYQLGQFVRQVGLRRPNVGNLLWNLLLLSYASNFSMKNLQREFQNMKEAGFEPDLTTFNIRAMAFSRMQMFWDLHVTVLHMQSMSVMPDLITYGAVVDAYVAGNLQPKLSNALKEMQMFQSFPEVRTDEIVFEAFGLGDFHKYCTKFLSSEEGNASPTSYRTLTMAYLDMK</sequence>
<dbReference type="Proteomes" id="UP001162992">
    <property type="component" value="Chromosome 8"/>
</dbReference>
<gene>
    <name evidence="1" type="ORF">O6H91_08G046700</name>
</gene>
<comment type="caution">
    <text evidence="1">The sequence shown here is derived from an EMBL/GenBank/DDBJ whole genome shotgun (WGS) entry which is preliminary data.</text>
</comment>
<keyword evidence="2" id="KW-1185">Reference proteome</keyword>
<evidence type="ECO:0000313" key="1">
    <source>
        <dbReference type="EMBL" id="KAJ7546608.1"/>
    </source>
</evidence>
<protein>
    <submittedName>
        <fullName evidence="1">Uncharacterized protein</fullName>
    </submittedName>
</protein>
<evidence type="ECO:0000313" key="2">
    <source>
        <dbReference type="Proteomes" id="UP001162992"/>
    </source>
</evidence>
<organism evidence="1 2">
    <name type="scientific">Diphasiastrum complanatum</name>
    <name type="common">Issler's clubmoss</name>
    <name type="synonym">Lycopodium complanatum</name>
    <dbReference type="NCBI Taxonomy" id="34168"/>
    <lineage>
        <taxon>Eukaryota</taxon>
        <taxon>Viridiplantae</taxon>
        <taxon>Streptophyta</taxon>
        <taxon>Embryophyta</taxon>
        <taxon>Tracheophyta</taxon>
        <taxon>Lycopodiopsida</taxon>
        <taxon>Lycopodiales</taxon>
        <taxon>Lycopodiaceae</taxon>
        <taxon>Lycopodioideae</taxon>
        <taxon>Diphasiastrum</taxon>
    </lineage>
</organism>
<dbReference type="EMBL" id="CM055099">
    <property type="protein sequence ID" value="KAJ7546608.1"/>
    <property type="molecule type" value="Genomic_DNA"/>
</dbReference>
<name>A0ACC2CXH3_DIPCM</name>
<proteinExistence type="predicted"/>
<accession>A0ACC2CXH3</accession>
<reference evidence="2" key="1">
    <citation type="journal article" date="2024" name="Proc. Natl. Acad. Sci. U.S.A.">
        <title>Extraordinary preservation of gene collinearity over three hundred million years revealed in homosporous lycophytes.</title>
        <authorList>
            <person name="Li C."/>
            <person name="Wickell D."/>
            <person name="Kuo L.Y."/>
            <person name="Chen X."/>
            <person name="Nie B."/>
            <person name="Liao X."/>
            <person name="Peng D."/>
            <person name="Ji J."/>
            <person name="Jenkins J."/>
            <person name="Williams M."/>
            <person name="Shu S."/>
            <person name="Plott C."/>
            <person name="Barry K."/>
            <person name="Rajasekar S."/>
            <person name="Grimwood J."/>
            <person name="Han X."/>
            <person name="Sun S."/>
            <person name="Hou Z."/>
            <person name="He W."/>
            <person name="Dai G."/>
            <person name="Sun C."/>
            <person name="Schmutz J."/>
            <person name="Leebens-Mack J.H."/>
            <person name="Li F.W."/>
            <person name="Wang L."/>
        </authorList>
    </citation>
    <scope>NUCLEOTIDE SEQUENCE [LARGE SCALE GENOMIC DNA]</scope>
    <source>
        <strain evidence="2">cv. PW_Plant_1</strain>
    </source>
</reference>